<feature type="compositionally biased region" description="Polar residues" evidence="1">
    <location>
        <begin position="25"/>
        <end position="36"/>
    </location>
</feature>
<feature type="region of interest" description="Disordered" evidence="1">
    <location>
        <begin position="25"/>
        <end position="49"/>
    </location>
</feature>
<reference evidence="2 3" key="1">
    <citation type="submission" date="2016-10" db="EMBL/GenBank/DDBJ databases">
        <authorList>
            <person name="de Groot N.N."/>
        </authorList>
    </citation>
    <scope>NUCLEOTIDE SEQUENCE [LARGE SCALE GENOMIC DNA]</scope>
    <source>
        <strain evidence="2 3">743A</strain>
    </source>
</reference>
<evidence type="ECO:0000313" key="2">
    <source>
        <dbReference type="EMBL" id="SFR78817.1"/>
    </source>
</evidence>
<accession>A0A1I6JIM5</accession>
<protein>
    <submittedName>
        <fullName evidence="2">Uncharacterized protein</fullName>
    </submittedName>
</protein>
<dbReference type="STRING" id="37658.SAMN05661086_01723"/>
<name>A0A1I6JIM5_9FIRM</name>
<sequence length="49" mass="5757">MMDKDKIEKQQQKKCNETFNCVTSKSSVENQNQNHNVRAEGIHPINQKR</sequence>
<proteinExistence type="predicted"/>
<dbReference type="Proteomes" id="UP000199659">
    <property type="component" value="Unassembled WGS sequence"/>
</dbReference>
<dbReference type="EMBL" id="FOYZ01000005">
    <property type="protein sequence ID" value="SFR78817.1"/>
    <property type="molecule type" value="Genomic_DNA"/>
</dbReference>
<keyword evidence="3" id="KW-1185">Reference proteome</keyword>
<evidence type="ECO:0000256" key="1">
    <source>
        <dbReference type="SAM" id="MobiDB-lite"/>
    </source>
</evidence>
<gene>
    <name evidence="2" type="ORF">SAMN05661086_01723</name>
</gene>
<evidence type="ECO:0000313" key="3">
    <source>
        <dbReference type="Proteomes" id="UP000199659"/>
    </source>
</evidence>
<organism evidence="2 3">
    <name type="scientific">Anaeromicropila populeti</name>
    <dbReference type="NCBI Taxonomy" id="37658"/>
    <lineage>
        <taxon>Bacteria</taxon>
        <taxon>Bacillati</taxon>
        <taxon>Bacillota</taxon>
        <taxon>Clostridia</taxon>
        <taxon>Lachnospirales</taxon>
        <taxon>Lachnospiraceae</taxon>
        <taxon>Anaeromicropila</taxon>
    </lineage>
</organism>
<dbReference type="AlphaFoldDB" id="A0A1I6JIM5"/>